<keyword evidence="2 5" id="KW-0378">Hydrolase</keyword>
<dbReference type="Gene3D" id="3.30.540.10">
    <property type="entry name" value="Fructose-1,6-Bisphosphatase, subunit A, domain 1"/>
    <property type="match status" value="1"/>
</dbReference>
<evidence type="ECO:0000256" key="3">
    <source>
        <dbReference type="ARBA" id="ARBA00023211"/>
    </source>
</evidence>
<evidence type="ECO:0000313" key="5">
    <source>
        <dbReference type="EMBL" id="MPM44686.1"/>
    </source>
</evidence>
<reference evidence="5" key="1">
    <citation type="submission" date="2019-08" db="EMBL/GenBank/DDBJ databases">
        <authorList>
            <person name="Kucharzyk K."/>
            <person name="Murdoch R.W."/>
            <person name="Higgins S."/>
            <person name="Loffler F."/>
        </authorList>
    </citation>
    <scope>NUCLEOTIDE SEQUENCE</scope>
</reference>
<dbReference type="GO" id="GO:0046872">
    <property type="term" value="F:metal ion binding"/>
    <property type="evidence" value="ECO:0007669"/>
    <property type="project" value="UniProtKB-KW"/>
</dbReference>
<dbReference type="PANTHER" id="PTHR30447">
    <property type="entry name" value="FRUCTOSE-1,6-BISPHOSPHATASE CLASS 2"/>
    <property type="match status" value="1"/>
</dbReference>
<name>A0A644ZVE9_9ZZZZ</name>
<dbReference type="NCBIfam" id="TIGR00330">
    <property type="entry name" value="glpX"/>
    <property type="match status" value="1"/>
</dbReference>
<dbReference type="PIRSF" id="PIRSF004532">
    <property type="entry name" value="GlpX"/>
    <property type="match status" value="1"/>
</dbReference>
<evidence type="ECO:0000256" key="4">
    <source>
        <dbReference type="ARBA" id="ARBA00023277"/>
    </source>
</evidence>
<dbReference type="PANTHER" id="PTHR30447:SF0">
    <property type="entry name" value="FRUCTOSE-1,6-BISPHOSPHATASE 1 CLASS 2-RELATED"/>
    <property type="match status" value="1"/>
</dbReference>
<dbReference type="AlphaFoldDB" id="A0A644ZVE9"/>
<gene>
    <name evidence="5" type="primary">glpX_8</name>
    <name evidence="5" type="ORF">SDC9_91365</name>
</gene>
<dbReference type="GO" id="GO:0005829">
    <property type="term" value="C:cytosol"/>
    <property type="evidence" value="ECO:0007669"/>
    <property type="project" value="TreeGrafter"/>
</dbReference>
<proteinExistence type="predicted"/>
<sequence>MRGMLDYLDIRGIVVIGEGEKDEAPMLYCGERVGRQADDSIDVDIAVDPIDGTTLIANGLANSISVIAVGSRGSLMSIPCYYALKLACGPKLRGYLDLNASITANVRVAAARLGKSFADITVALLNRPRHDEYIKEMRAMGCRIKLIQDGDIAAAIAACDDDKGIDFYYGIGGAPEAVITAVAMKCLEGDLQVKMWPKDDGEREKLAAAGLEEGKIYTADDLASGEDLIFSATGITDGELLRGVRYYGEKARTYSLLMRAKTKTVRYVEAVHNLNYKTVPSKENRLEVPI</sequence>
<evidence type="ECO:0000256" key="2">
    <source>
        <dbReference type="ARBA" id="ARBA00022801"/>
    </source>
</evidence>
<keyword evidence="4" id="KW-0119">Carbohydrate metabolism</keyword>
<dbReference type="Pfam" id="PF03320">
    <property type="entry name" value="FBPase_glpX"/>
    <property type="match status" value="1"/>
</dbReference>
<accession>A0A644ZVE9</accession>
<dbReference type="SUPFAM" id="SSF56655">
    <property type="entry name" value="Carbohydrate phosphatase"/>
    <property type="match status" value="1"/>
</dbReference>
<dbReference type="EC" id="3.1.3.11" evidence="5"/>
<keyword evidence="3" id="KW-0464">Manganese</keyword>
<dbReference type="EMBL" id="VSSQ01010573">
    <property type="protein sequence ID" value="MPM44686.1"/>
    <property type="molecule type" value="Genomic_DNA"/>
</dbReference>
<evidence type="ECO:0000256" key="1">
    <source>
        <dbReference type="ARBA" id="ARBA00022723"/>
    </source>
</evidence>
<keyword evidence="1" id="KW-0479">Metal-binding</keyword>
<dbReference type="GO" id="GO:0006094">
    <property type="term" value="P:gluconeogenesis"/>
    <property type="evidence" value="ECO:0007669"/>
    <property type="project" value="InterPro"/>
</dbReference>
<dbReference type="Gene3D" id="3.40.190.90">
    <property type="match status" value="1"/>
</dbReference>
<dbReference type="GO" id="GO:0042132">
    <property type="term" value="F:fructose 1,6-bisphosphate 1-phosphatase activity"/>
    <property type="evidence" value="ECO:0007669"/>
    <property type="project" value="UniProtKB-EC"/>
</dbReference>
<dbReference type="GO" id="GO:0006071">
    <property type="term" value="P:glycerol metabolic process"/>
    <property type="evidence" value="ECO:0007669"/>
    <property type="project" value="InterPro"/>
</dbReference>
<protein>
    <submittedName>
        <fullName evidence="5">Fructose-1,6-bisphosphatase class 2</fullName>
        <ecNumber evidence="5">3.1.3.11</ecNumber>
    </submittedName>
</protein>
<organism evidence="5">
    <name type="scientific">bioreactor metagenome</name>
    <dbReference type="NCBI Taxonomy" id="1076179"/>
    <lineage>
        <taxon>unclassified sequences</taxon>
        <taxon>metagenomes</taxon>
        <taxon>ecological metagenomes</taxon>
    </lineage>
</organism>
<dbReference type="InterPro" id="IPR004464">
    <property type="entry name" value="FBPase_class-2/SBPase"/>
</dbReference>
<dbReference type="GO" id="GO:0030388">
    <property type="term" value="P:fructose 1,6-bisphosphate metabolic process"/>
    <property type="evidence" value="ECO:0007669"/>
    <property type="project" value="TreeGrafter"/>
</dbReference>
<comment type="caution">
    <text evidence="5">The sequence shown here is derived from an EMBL/GenBank/DDBJ whole genome shotgun (WGS) entry which is preliminary data.</text>
</comment>